<evidence type="ECO:0000313" key="1">
    <source>
        <dbReference type="EMBL" id="MBP1992607.1"/>
    </source>
</evidence>
<dbReference type="EMBL" id="JAGGLB010000014">
    <property type="protein sequence ID" value="MBP1992607.1"/>
    <property type="molecule type" value="Genomic_DNA"/>
</dbReference>
<accession>A0ABS4IYE2</accession>
<reference evidence="1 2" key="1">
    <citation type="submission" date="2021-03" db="EMBL/GenBank/DDBJ databases">
        <title>Genomic Encyclopedia of Type Strains, Phase IV (KMG-IV): sequencing the most valuable type-strain genomes for metagenomic binning, comparative biology and taxonomic classification.</title>
        <authorList>
            <person name="Goeker M."/>
        </authorList>
    </citation>
    <scope>NUCLEOTIDE SEQUENCE [LARGE SCALE GENOMIC DNA]</scope>
    <source>
        <strain evidence="1 2">DSM 26048</strain>
    </source>
</reference>
<sequence>MEQIFKGGRYRFSTHSLSLSLAAIARDQAQKDSQQGCFSWLVEISCGAKALGIKNGICRVHDLPKFKRTASRRLFLMQRDSDYNEHWTSFQLSSFHDPNL</sequence>
<proteinExistence type="predicted"/>
<evidence type="ECO:0000313" key="2">
    <source>
        <dbReference type="Proteomes" id="UP001519287"/>
    </source>
</evidence>
<keyword evidence="2" id="KW-1185">Reference proteome</keyword>
<protein>
    <submittedName>
        <fullName evidence="1">Uncharacterized protein</fullName>
    </submittedName>
</protein>
<dbReference type="RefSeq" id="WP_209973752.1">
    <property type="nucleotide sequence ID" value="NZ_JAGGLB010000014.1"/>
</dbReference>
<organism evidence="1 2">
    <name type="scientific">Paenibacillus eucommiae</name>
    <dbReference type="NCBI Taxonomy" id="1355755"/>
    <lineage>
        <taxon>Bacteria</taxon>
        <taxon>Bacillati</taxon>
        <taxon>Bacillota</taxon>
        <taxon>Bacilli</taxon>
        <taxon>Bacillales</taxon>
        <taxon>Paenibacillaceae</taxon>
        <taxon>Paenibacillus</taxon>
    </lineage>
</organism>
<gene>
    <name evidence="1" type="ORF">J2Z66_004216</name>
</gene>
<dbReference type="Proteomes" id="UP001519287">
    <property type="component" value="Unassembled WGS sequence"/>
</dbReference>
<comment type="caution">
    <text evidence="1">The sequence shown here is derived from an EMBL/GenBank/DDBJ whole genome shotgun (WGS) entry which is preliminary data.</text>
</comment>
<name>A0ABS4IYE2_9BACL</name>